<proteinExistence type="predicted"/>
<gene>
    <name evidence="1" type="ORF">AFUS01_LOCUS32009</name>
</gene>
<evidence type="ECO:0000313" key="1">
    <source>
        <dbReference type="EMBL" id="CAG7821689.1"/>
    </source>
</evidence>
<keyword evidence="2" id="KW-1185">Reference proteome</keyword>
<evidence type="ECO:0000313" key="2">
    <source>
        <dbReference type="Proteomes" id="UP000708208"/>
    </source>
</evidence>
<name>A0A8J2LGR8_9HEXA</name>
<organism evidence="1 2">
    <name type="scientific">Allacma fusca</name>
    <dbReference type="NCBI Taxonomy" id="39272"/>
    <lineage>
        <taxon>Eukaryota</taxon>
        <taxon>Metazoa</taxon>
        <taxon>Ecdysozoa</taxon>
        <taxon>Arthropoda</taxon>
        <taxon>Hexapoda</taxon>
        <taxon>Collembola</taxon>
        <taxon>Symphypleona</taxon>
        <taxon>Sminthuridae</taxon>
        <taxon>Allacma</taxon>
    </lineage>
</organism>
<reference evidence="1" key="1">
    <citation type="submission" date="2021-06" db="EMBL/GenBank/DDBJ databases">
        <authorList>
            <person name="Hodson N. C."/>
            <person name="Mongue J. A."/>
            <person name="Jaron S. K."/>
        </authorList>
    </citation>
    <scope>NUCLEOTIDE SEQUENCE</scope>
</reference>
<feature type="non-terminal residue" evidence="1">
    <location>
        <position position="1"/>
    </location>
</feature>
<accession>A0A8J2LGR8</accession>
<dbReference type="EMBL" id="CAJVCH010518142">
    <property type="protein sequence ID" value="CAG7821689.1"/>
    <property type="molecule type" value="Genomic_DNA"/>
</dbReference>
<dbReference type="Proteomes" id="UP000708208">
    <property type="component" value="Unassembled WGS sequence"/>
</dbReference>
<protein>
    <submittedName>
        <fullName evidence="1">Uncharacterized protein</fullName>
    </submittedName>
</protein>
<dbReference type="AlphaFoldDB" id="A0A8J2LGR8"/>
<sequence>VQRIFCKLGENQLNHKLVRYLDTGVWETIDLYNGTNGWAWSVRLHSSGTQKLKALE</sequence>
<comment type="caution">
    <text evidence="1">The sequence shown here is derived from an EMBL/GenBank/DDBJ whole genome shotgun (WGS) entry which is preliminary data.</text>
</comment>